<evidence type="ECO:0000259" key="1">
    <source>
        <dbReference type="Pfam" id="PF01464"/>
    </source>
</evidence>
<dbReference type="CDD" id="cd16896">
    <property type="entry name" value="LT_Slt70-like"/>
    <property type="match status" value="1"/>
</dbReference>
<dbReference type="PANTHER" id="PTHR37423:SF2">
    <property type="entry name" value="MEMBRANE-BOUND LYTIC MUREIN TRANSGLYCOSYLASE C"/>
    <property type="match status" value="1"/>
</dbReference>
<proteinExistence type="predicted"/>
<dbReference type="EMBL" id="JBHLVF010000017">
    <property type="protein sequence ID" value="MFC0392543.1"/>
    <property type="molecule type" value="Genomic_DNA"/>
</dbReference>
<dbReference type="Gene3D" id="1.10.530.10">
    <property type="match status" value="1"/>
</dbReference>
<evidence type="ECO:0000313" key="3">
    <source>
        <dbReference type="Proteomes" id="UP001589818"/>
    </source>
</evidence>
<sequence>MRKLRRKRVFLVLVLALLAVLFFKSEWMSRWMYPIHYKEDIRISADNYKLEPQLLAAVIRTETNYKPSKVSKKGAIGIMQIMPDTADWIVEKSGFNGVTRDNLAHRADVGIEMGAWYLQWLQKQFKGNHVAVIAAYNAGPGAVKRWISEGTWDGQMDTVSRIPYGETRHYVQRVNYYYNKYKNLYPEF</sequence>
<dbReference type="InterPro" id="IPR008258">
    <property type="entry name" value="Transglycosylase_SLT_dom_1"/>
</dbReference>
<dbReference type="SUPFAM" id="SSF53955">
    <property type="entry name" value="Lysozyme-like"/>
    <property type="match status" value="1"/>
</dbReference>
<reference evidence="2 3" key="1">
    <citation type="submission" date="2024-09" db="EMBL/GenBank/DDBJ databases">
        <authorList>
            <person name="Sun Q."/>
            <person name="Mori K."/>
        </authorList>
    </citation>
    <scope>NUCLEOTIDE SEQUENCE [LARGE SCALE GENOMIC DNA]</scope>
    <source>
        <strain evidence="2 3">CCM 4839</strain>
    </source>
</reference>
<keyword evidence="3" id="KW-1185">Reference proteome</keyword>
<evidence type="ECO:0000313" key="2">
    <source>
        <dbReference type="EMBL" id="MFC0392543.1"/>
    </source>
</evidence>
<dbReference type="PANTHER" id="PTHR37423">
    <property type="entry name" value="SOLUBLE LYTIC MUREIN TRANSGLYCOSYLASE-RELATED"/>
    <property type="match status" value="1"/>
</dbReference>
<name>A0ABV6J9J0_9BACL</name>
<feature type="domain" description="Transglycosylase SLT" evidence="1">
    <location>
        <begin position="42"/>
        <end position="150"/>
    </location>
</feature>
<dbReference type="Proteomes" id="UP001589818">
    <property type="component" value="Unassembled WGS sequence"/>
</dbReference>
<comment type="caution">
    <text evidence="2">The sequence shown here is derived from an EMBL/GenBank/DDBJ whole genome shotgun (WGS) entry which is preliminary data.</text>
</comment>
<organism evidence="2 3">
    <name type="scientific">Paenibacillus mendelii</name>
    <dbReference type="NCBI Taxonomy" id="206163"/>
    <lineage>
        <taxon>Bacteria</taxon>
        <taxon>Bacillati</taxon>
        <taxon>Bacillota</taxon>
        <taxon>Bacilli</taxon>
        <taxon>Bacillales</taxon>
        <taxon>Paenibacillaceae</taxon>
        <taxon>Paenibacillus</taxon>
    </lineage>
</organism>
<gene>
    <name evidence="2" type="ORF">ACFFJ8_14310</name>
</gene>
<dbReference type="RefSeq" id="WP_204822126.1">
    <property type="nucleotide sequence ID" value="NZ_JANHOF010000003.1"/>
</dbReference>
<protein>
    <submittedName>
        <fullName evidence="2">Lytic transglycosylase domain-containing protein</fullName>
    </submittedName>
</protein>
<dbReference type="Pfam" id="PF01464">
    <property type="entry name" value="SLT"/>
    <property type="match status" value="1"/>
</dbReference>
<dbReference type="InterPro" id="IPR023346">
    <property type="entry name" value="Lysozyme-like_dom_sf"/>
</dbReference>
<accession>A0ABV6J9J0</accession>